<reference evidence="1 2" key="1">
    <citation type="submission" date="2021-06" db="EMBL/GenBank/DDBJ databases">
        <authorList>
            <person name="Palmer J.M."/>
        </authorList>
    </citation>
    <scope>NUCLEOTIDE SEQUENCE [LARGE SCALE GENOMIC DNA]</scope>
    <source>
        <strain evidence="2">if_2019</strain>
        <tissue evidence="1">Muscle</tissue>
    </source>
</reference>
<keyword evidence="2" id="KW-1185">Reference proteome</keyword>
<dbReference type="Proteomes" id="UP001482620">
    <property type="component" value="Unassembled WGS sequence"/>
</dbReference>
<gene>
    <name evidence="1" type="ORF">ILYODFUR_022116</name>
</gene>
<evidence type="ECO:0000313" key="2">
    <source>
        <dbReference type="Proteomes" id="UP001482620"/>
    </source>
</evidence>
<accession>A0ABV0TBB3</accession>
<proteinExistence type="predicted"/>
<protein>
    <submittedName>
        <fullName evidence="1">Uncharacterized protein</fullName>
    </submittedName>
</protein>
<name>A0ABV0TBB3_9TELE</name>
<dbReference type="EMBL" id="JAHRIQ010025585">
    <property type="protein sequence ID" value="MEQ2229754.1"/>
    <property type="molecule type" value="Genomic_DNA"/>
</dbReference>
<comment type="caution">
    <text evidence="1">The sequence shown here is derived from an EMBL/GenBank/DDBJ whole genome shotgun (WGS) entry which is preliminary data.</text>
</comment>
<organism evidence="1 2">
    <name type="scientific">Ilyodon furcidens</name>
    <name type="common">goldbreast splitfin</name>
    <dbReference type="NCBI Taxonomy" id="33524"/>
    <lineage>
        <taxon>Eukaryota</taxon>
        <taxon>Metazoa</taxon>
        <taxon>Chordata</taxon>
        <taxon>Craniata</taxon>
        <taxon>Vertebrata</taxon>
        <taxon>Euteleostomi</taxon>
        <taxon>Actinopterygii</taxon>
        <taxon>Neopterygii</taxon>
        <taxon>Teleostei</taxon>
        <taxon>Neoteleostei</taxon>
        <taxon>Acanthomorphata</taxon>
        <taxon>Ovalentaria</taxon>
        <taxon>Atherinomorphae</taxon>
        <taxon>Cyprinodontiformes</taxon>
        <taxon>Goodeidae</taxon>
        <taxon>Ilyodon</taxon>
    </lineage>
</organism>
<feature type="non-terminal residue" evidence="1">
    <location>
        <position position="118"/>
    </location>
</feature>
<feature type="non-terminal residue" evidence="1">
    <location>
        <position position="1"/>
    </location>
</feature>
<evidence type="ECO:0000313" key="1">
    <source>
        <dbReference type="EMBL" id="MEQ2229754.1"/>
    </source>
</evidence>
<sequence length="118" mass="13359">DLSLEILPLTQGPLEIGTSFPHDPVQIKSRMITLQMEEHKSCCDLYLITNSWFCWLTVMWSVFQTLGDHFKGQAVCVCQFAQCKALWGNPKLGSSDSSKLSVFTFRESLCVYFADNLS</sequence>